<dbReference type="Pfam" id="PF10096">
    <property type="entry name" value="DUF2334"/>
    <property type="match status" value="1"/>
</dbReference>
<sequence>MMYKRVIAFLLALILAVGFLPVKAKASSSEYKDAEILIVYNNNPTKDEIEGIQTIVKILTYLQHSTVFLTVDESIAVLEHYDNVICYGLHGDLGRFMELLAKLDLNVFLMGSEGVEDYVKSQRYPLRFRSIPSAIATVKYRFSESNEFDALISKQDIILLDGELTYQNGSISVKEEEAGLYSRYLDFLYLPISDMTEALMQASFIKEVAQWLWPYNGEPHAYAQYIVLDEVYPFTPPEKLLEIVDYLIKYRLPFVISVMPIYQNGEYPAMQRFCDVLRYAQANGGAIIMHAPTIIKDKDNVTQIQKYLTIGTEAYTNLGVYPLGIEVPENHMFEETSRILLQRYSTVFFYQDQDEVALNLEEQFNIIYKDGHKMVGPAIGLVQTGESMTKVHATAMYLDIYEGFEAIKEKIDTSIQSNIPLKSLWDTDCTVYADGLYFYTEQGQLYVNDKKTDIAYEPVQYDDNFDYQSTVFHWIAKDLKGLNRKLIIFVLIASVVFIGFIIKARKLNRDKFLLPKEGGESK</sequence>
<dbReference type="EMBL" id="JACEGA010000001">
    <property type="protein sequence ID" value="MBB2184332.1"/>
    <property type="molecule type" value="Genomic_DNA"/>
</dbReference>
<name>A0A839K568_9FIRM</name>
<organism evidence="2 3">
    <name type="scientific">Variimorphobacter saccharofermentans</name>
    <dbReference type="NCBI Taxonomy" id="2755051"/>
    <lineage>
        <taxon>Bacteria</taxon>
        <taxon>Bacillati</taxon>
        <taxon>Bacillota</taxon>
        <taxon>Clostridia</taxon>
        <taxon>Lachnospirales</taxon>
        <taxon>Lachnospiraceae</taxon>
        <taxon>Variimorphobacter</taxon>
    </lineage>
</organism>
<keyword evidence="1" id="KW-0812">Transmembrane</keyword>
<dbReference type="AlphaFoldDB" id="A0A839K568"/>
<accession>A0A839K568</accession>
<gene>
    <name evidence="2" type="ORF">H0486_15735</name>
</gene>
<protein>
    <submittedName>
        <fullName evidence="2">DUF2334 domain-containing protein</fullName>
    </submittedName>
</protein>
<evidence type="ECO:0000313" key="2">
    <source>
        <dbReference type="EMBL" id="MBB2184332.1"/>
    </source>
</evidence>
<keyword evidence="3" id="KW-1185">Reference proteome</keyword>
<dbReference type="InterPro" id="IPR018763">
    <property type="entry name" value="DUF2334"/>
</dbReference>
<dbReference type="Proteomes" id="UP000574276">
    <property type="component" value="Unassembled WGS sequence"/>
</dbReference>
<keyword evidence="1" id="KW-1133">Transmembrane helix</keyword>
<feature type="transmembrane region" description="Helical" evidence="1">
    <location>
        <begin position="486"/>
        <end position="504"/>
    </location>
</feature>
<comment type="caution">
    <text evidence="2">The sequence shown here is derived from an EMBL/GenBank/DDBJ whole genome shotgun (WGS) entry which is preliminary data.</text>
</comment>
<evidence type="ECO:0000256" key="1">
    <source>
        <dbReference type="SAM" id="Phobius"/>
    </source>
</evidence>
<keyword evidence="1" id="KW-0472">Membrane</keyword>
<reference evidence="2 3" key="1">
    <citation type="submission" date="2020-07" db="EMBL/GenBank/DDBJ databases">
        <title>Characterization and genome sequencing of isolate MD1, a novel member within the family Lachnospiraceae.</title>
        <authorList>
            <person name="Rettenmaier R."/>
            <person name="Di Bello L."/>
            <person name="Zinser C."/>
            <person name="Scheitz K."/>
            <person name="Liebl W."/>
            <person name="Zverlov V."/>
        </authorList>
    </citation>
    <scope>NUCLEOTIDE SEQUENCE [LARGE SCALE GENOMIC DNA]</scope>
    <source>
        <strain evidence="2 3">MD1</strain>
    </source>
</reference>
<proteinExistence type="predicted"/>
<dbReference type="RefSeq" id="WP_228353912.1">
    <property type="nucleotide sequence ID" value="NZ_JACEGA010000001.1"/>
</dbReference>
<evidence type="ECO:0000313" key="3">
    <source>
        <dbReference type="Proteomes" id="UP000574276"/>
    </source>
</evidence>